<reference evidence="1 2" key="1">
    <citation type="submission" date="2019-02" db="EMBL/GenBank/DDBJ databases">
        <title>Deep-cultivation of Planctomycetes and their phenomic and genomic characterization uncovers novel biology.</title>
        <authorList>
            <person name="Wiegand S."/>
            <person name="Jogler M."/>
            <person name="Boedeker C."/>
            <person name="Pinto D."/>
            <person name="Vollmers J."/>
            <person name="Rivas-Marin E."/>
            <person name="Kohn T."/>
            <person name="Peeters S.H."/>
            <person name="Heuer A."/>
            <person name="Rast P."/>
            <person name="Oberbeckmann S."/>
            <person name="Bunk B."/>
            <person name="Jeske O."/>
            <person name="Meyerdierks A."/>
            <person name="Storesund J.E."/>
            <person name="Kallscheuer N."/>
            <person name="Luecker S."/>
            <person name="Lage O.M."/>
            <person name="Pohl T."/>
            <person name="Merkel B.J."/>
            <person name="Hornburger P."/>
            <person name="Mueller R.-W."/>
            <person name="Bruemmer F."/>
            <person name="Labrenz M."/>
            <person name="Spormann A.M."/>
            <person name="Op den Camp H."/>
            <person name="Overmann J."/>
            <person name="Amann R."/>
            <person name="Jetten M.S.M."/>
            <person name="Mascher T."/>
            <person name="Medema M.H."/>
            <person name="Devos D.P."/>
            <person name="Kaster A.-K."/>
            <person name="Ovreas L."/>
            <person name="Rohde M."/>
            <person name="Galperin M.Y."/>
            <person name="Jogler C."/>
        </authorList>
    </citation>
    <scope>NUCLEOTIDE SEQUENCE [LARGE SCALE GENOMIC DNA]</scope>
    <source>
        <strain evidence="1 2">Spa11</strain>
    </source>
</reference>
<gene>
    <name evidence="1" type="ORF">Spa11_30800</name>
</gene>
<protein>
    <submittedName>
        <fullName evidence="1">Uncharacterized protein</fullName>
    </submittedName>
</protein>
<sequence length="194" mass="20795">MSALRLSKPAAVSAGLVIAVAVAMIVYREAAASSRVDDGVRFRNAINATLHASVNTQPQGVAVILPPTNDKLAGFVNPLSDEAHIRSVLNQRDWQESSQFQLLLELTPSALPAEKQGSSETMAATVLLNHYFGGLEKIGLSRRGSQGVVIGKVQSSRNEWHDPMGNFYVDGAVFVSPESKQAIVIGHIRAHLSN</sequence>
<keyword evidence="2" id="KW-1185">Reference proteome</keyword>
<evidence type="ECO:0000313" key="2">
    <source>
        <dbReference type="Proteomes" id="UP000316426"/>
    </source>
</evidence>
<proteinExistence type="predicted"/>
<dbReference type="EMBL" id="CP036349">
    <property type="protein sequence ID" value="QDV74871.1"/>
    <property type="molecule type" value="Genomic_DNA"/>
</dbReference>
<accession>A0A518KAQ7</accession>
<organism evidence="1 2">
    <name type="scientific">Botrimarina mediterranea</name>
    <dbReference type="NCBI Taxonomy" id="2528022"/>
    <lineage>
        <taxon>Bacteria</taxon>
        <taxon>Pseudomonadati</taxon>
        <taxon>Planctomycetota</taxon>
        <taxon>Planctomycetia</taxon>
        <taxon>Pirellulales</taxon>
        <taxon>Lacipirellulaceae</taxon>
        <taxon>Botrimarina</taxon>
    </lineage>
</organism>
<dbReference type="AlphaFoldDB" id="A0A518KAQ7"/>
<dbReference type="RefSeq" id="WP_145113656.1">
    <property type="nucleotide sequence ID" value="NZ_CP036349.1"/>
</dbReference>
<name>A0A518KAQ7_9BACT</name>
<evidence type="ECO:0000313" key="1">
    <source>
        <dbReference type="EMBL" id="QDV74871.1"/>
    </source>
</evidence>
<dbReference type="Proteomes" id="UP000316426">
    <property type="component" value="Chromosome"/>
</dbReference>
<dbReference type="KEGG" id="bmei:Spa11_30800"/>